<gene>
    <name evidence="1" type="ORF">C1O66_02075</name>
</gene>
<dbReference type="PANTHER" id="PTHR34290">
    <property type="entry name" value="SI:CH73-390P7.2"/>
    <property type="match status" value="1"/>
</dbReference>
<sequence>MKPKTCEPAPSDSLTVLFDGACPLCRREIALYRGQAEGQPVCFADVSDPAQVLPAGRTQAELLARFHVQLPDGRLLSGAEAFLALWARLPGWRWLAWLGRLPGVARLMEWAYLGFLRVRPAVQRGFRRWKPD</sequence>
<dbReference type="Pfam" id="PF04134">
    <property type="entry name" value="DCC1-like"/>
    <property type="match status" value="1"/>
</dbReference>
<dbReference type="RefSeq" id="WP_102766326.1">
    <property type="nucleotide sequence ID" value="NZ_POSP01000001.1"/>
</dbReference>
<dbReference type="GO" id="GO:0015035">
    <property type="term" value="F:protein-disulfide reductase activity"/>
    <property type="evidence" value="ECO:0007669"/>
    <property type="project" value="InterPro"/>
</dbReference>
<name>A0A2N8L3B1_9BURK</name>
<dbReference type="Proteomes" id="UP000235916">
    <property type="component" value="Unassembled WGS sequence"/>
</dbReference>
<proteinExistence type="predicted"/>
<dbReference type="InterPro" id="IPR007263">
    <property type="entry name" value="DCC1-like"/>
</dbReference>
<dbReference type="OrthoDB" id="5294764at2"/>
<dbReference type="InterPro" id="IPR044691">
    <property type="entry name" value="DCC1_Trx"/>
</dbReference>
<reference evidence="1 2" key="1">
    <citation type="submission" date="2018-01" db="EMBL/GenBank/DDBJ databases">
        <title>Draft genome sequence of Paucibacter aquatile CR182 isolated from freshwater of the Nakdong River.</title>
        <authorList>
            <person name="Choi A."/>
            <person name="Chung E.J."/>
        </authorList>
    </citation>
    <scope>NUCLEOTIDE SEQUENCE [LARGE SCALE GENOMIC DNA]</scope>
    <source>
        <strain evidence="1 2">CR182</strain>
    </source>
</reference>
<accession>A0A2N8L3B1</accession>
<protein>
    <submittedName>
        <fullName evidence="1">DUF393 domain-containing protein</fullName>
    </submittedName>
</protein>
<dbReference type="AlphaFoldDB" id="A0A2N8L3B1"/>
<evidence type="ECO:0000313" key="2">
    <source>
        <dbReference type="Proteomes" id="UP000235916"/>
    </source>
</evidence>
<organism evidence="1 2">
    <name type="scientific">Kinneretia aquatilis</name>
    <dbReference type="NCBI Taxonomy" id="2070761"/>
    <lineage>
        <taxon>Bacteria</taxon>
        <taxon>Pseudomonadati</taxon>
        <taxon>Pseudomonadota</taxon>
        <taxon>Betaproteobacteria</taxon>
        <taxon>Burkholderiales</taxon>
        <taxon>Sphaerotilaceae</taxon>
        <taxon>Roseateles</taxon>
    </lineage>
</organism>
<evidence type="ECO:0000313" key="1">
    <source>
        <dbReference type="EMBL" id="PND40192.1"/>
    </source>
</evidence>
<dbReference type="PANTHER" id="PTHR34290:SF2">
    <property type="entry name" value="OS04G0668800 PROTEIN"/>
    <property type="match status" value="1"/>
</dbReference>
<keyword evidence="2" id="KW-1185">Reference proteome</keyword>
<comment type="caution">
    <text evidence="1">The sequence shown here is derived from an EMBL/GenBank/DDBJ whole genome shotgun (WGS) entry which is preliminary data.</text>
</comment>
<dbReference type="EMBL" id="POSP01000001">
    <property type="protein sequence ID" value="PND40192.1"/>
    <property type="molecule type" value="Genomic_DNA"/>
</dbReference>